<comment type="caution">
    <text evidence="12">The sequence shown here is derived from an EMBL/GenBank/DDBJ whole genome shotgun (WGS) entry which is preliminary data.</text>
</comment>
<evidence type="ECO:0000256" key="6">
    <source>
        <dbReference type="ARBA" id="ARBA00023077"/>
    </source>
</evidence>
<evidence type="ECO:0000256" key="4">
    <source>
        <dbReference type="ARBA" id="ARBA00022692"/>
    </source>
</evidence>
<dbReference type="Pfam" id="PF00593">
    <property type="entry name" value="TonB_dep_Rec_b-barrel"/>
    <property type="match status" value="1"/>
</dbReference>
<keyword evidence="8" id="KW-0675">Receptor</keyword>
<dbReference type="InterPro" id="IPR000531">
    <property type="entry name" value="Beta-barrel_TonB"/>
</dbReference>
<keyword evidence="9 10" id="KW-0998">Cell outer membrane</keyword>
<dbReference type="PANTHER" id="PTHR30069:SF29">
    <property type="entry name" value="HEMOGLOBIN AND HEMOGLOBIN-HAPTOGLOBIN-BINDING PROTEIN 1-RELATED"/>
    <property type="match status" value="1"/>
</dbReference>
<feature type="domain" description="TonB-dependent receptor-like beta-barrel" evidence="11">
    <location>
        <begin position="20"/>
        <end position="335"/>
    </location>
</feature>
<evidence type="ECO:0000256" key="1">
    <source>
        <dbReference type="ARBA" id="ARBA00004571"/>
    </source>
</evidence>
<dbReference type="InterPro" id="IPR036942">
    <property type="entry name" value="Beta-barrel_TonB_sf"/>
</dbReference>
<evidence type="ECO:0000313" key="13">
    <source>
        <dbReference type="Proteomes" id="UP000435985"/>
    </source>
</evidence>
<proteinExistence type="inferred from homology"/>
<dbReference type="Proteomes" id="UP000435985">
    <property type="component" value="Unassembled WGS sequence"/>
</dbReference>
<evidence type="ECO:0000256" key="3">
    <source>
        <dbReference type="ARBA" id="ARBA00022452"/>
    </source>
</evidence>
<dbReference type="AlphaFoldDB" id="A0A642C478"/>
<feature type="non-terminal residue" evidence="12">
    <location>
        <position position="1"/>
    </location>
</feature>
<sequence>LKYQLFDWLDVVGRVKIDNYENRSTYKAYASTSSLASGSRGTYADTSSQSKNTYADAIATLNKSFNDWSVNVNFGVSLSDSRYEMIGYEGELKLINFFAVHNIDFNKAWKAKQSGWHDQTRAIFANAEIGWKSMLYLTATGRNDWDSRLAFSDYKSFFYPSIGLSAILTSMFNAPDWLSYLKVRGSYTEVGNSYGRFMTTVTYPYDEQTQSWTSTSSYPNTKLKPERTKSWEVGLDARILNDISFNLTYYRSNTYNQTFYADLSLSSGYSNIPIQSGNIMNEGIEMALGYNKQWKDFSFNTNYTLTWNKNRVKRLADGVYNYATGQPIQMPELSPLTYGHTDARLILRVGGSMGDVYGQRLLKRDLNGYILNEEGVGLAMENKETYLGSILPKMNMGWSLGFGYKGVNLGMTFTGRFGGIVISETQSVL</sequence>
<evidence type="ECO:0000256" key="2">
    <source>
        <dbReference type="ARBA" id="ARBA00022448"/>
    </source>
</evidence>
<dbReference type="Gene3D" id="2.40.170.20">
    <property type="entry name" value="TonB-dependent receptor, beta-barrel domain"/>
    <property type="match status" value="1"/>
</dbReference>
<keyword evidence="2 10" id="KW-0813">Transport</keyword>
<keyword evidence="4 10" id="KW-0812">Transmembrane</keyword>
<dbReference type="EMBL" id="VWFO01000490">
    <property type="protein sequence ID" value="KAA4650753.1"/>
    <property type="molecule type" value="Genomic_DNA"/>
</dbReference>
<evidence type="ECO:0000256" key="8">
    <source>
        <dbReference type="ARBA" id="ARBA00023170"/>
    </source>
</evidence>
<gene>
    <name evidence="12" type="ORF">F3B98_31010</name>
</gene>
<evidence type="ECO:0000256" key="5">
    <source>
        <dbReference type="ARBA" id="ARBA00022729"/>
    </source>
</evidence>
<name>A0A642C478_BACOV</name>
<reference evidence="12 13" key="1">
    <citation type="journal article" date="2019" name="Nat. Med.">
        <title>A library of human gut bacterial isolates paired with longitudinal multiomics data enables mechanistic microbiome research.</title>
        <authorList>
            <person name="Poyet M."/>
            <person name="Groussin M."/>
            <person name="Gibbons S.M."/>
            <person name="Avila-Pacheco J."/>
            <person name="Jiang X."/>
            <person name="Kearney S.M."/>
            <person name="Perrotta A.R."/>
            <person name="Berdy B."/>
            <person name="Zhao S."/>
            <person name="Lieberman T.D."/>
            <person name="Swanson P.K."/>
            <person name="Smith M."/>
            <person name="Roesemann S."/>
            <person name="Alexander J.E."/>
            <person name="Rich S.A."/>
            <person name="Livny J."/>
            <person name="Vlamakis H."/>
            <person name="Clish C."/>
            <person name="Bullock K."/>
            <person name="Deik A."/>
            <person name="Scott J."/>
            <person name="Pierce K.A."/>
            <person name="Xavier R.J."/>
            <person name="Alm E.J."/>
        </authorList>
    </citation>
    <scope>NUCLEOTIDE SEQUENCE [LARGE SCALE GENOMIC DNA]</scope>
    <source>
        <strain evidence="12 13">BIOML-A14</strain>
    </source>
</reference>
<dbReference type="PROSITE" id="PS52016">
    <property type="entry name" value="TONB_DEPENDENT_REC_3"/>
    <property type="match status" value="1"/>
</dbReference>
<keyword evidence="6" id="KW-0798">TonB box</keyword>
<evidence type="ECO:0000256" key="9">
    <source>
        <dbReference type="ARBA" id="ARBA00023237"/>
    </source>
</evidence>
<keyword evidence="3 10" id="KW-1134">Transmembrane beta strand</keyword>
<protein>
    <submittedName>
        <fullName evidence="12">SusC/RagA family TonB-linked outer membrane protein</fullName>
    </submittedName>
</protein>
<evidence type="ECO:0000256" key="7">
    <source>
        <dbReference type="ARBA" id="ARBA00023136"/>
    </source>
</evidence>
<evidence type="ECO:0000313" key="12">
    <source>
        <dbReference type="EMBL" id="KAA4650753.1"/>
    </source>
</evidence>
<feature type="non-terminal residue" evidence="12">
    <location>
        <position position="429"/>
    </location>
</feature>
<dbReference type="GO" id="GO:0009279">
    <property type="term" value="C:cell outer membrane"/>
    <property type="evidence" value="ECO:0007669"/>
    <property type="project" value="UniProtKB-SubCell"/>
</dbReference>
<keyword evidence="7 10" id="KW-0472">Membrane</keyword>
<dbReference type="PANTHER" id="PTHR30069">
    <property type="entry name" value="TONB-DEPENDENT OUTER MEMBRANE RECEPTOR"/>
    <property type="match status" value="1"/>
</dbReference>
<dbReference type="GO" id="GO:0044718">
    <property type="term" value="P:siderophore transmembrane transport"/>
    <property type="evidence" value="ECO:0007669"/>
    <property type="project" value="TreeGrafter"/>
</dbReference>
<organism evidence="12 13">
    <name type="scientific">Bacteroides ovatus</name>
    <dbReference type="NCBI Taxonomy" id="28116"/>
    <lineage>
        <taxon>Bacteria</taxon>
        <taxon>Pseudomonadati</taxon>
        <taxon>Bacteroidota</taxon>
        <taxon>Bacteroidia</taxon>
        <taxon>Bacteroidales</taxon>
        <taxon>Bacteroidaceae</taxon>
        <taxon>Bacteroides</taxon>
    </lineage>
</organism>
<accession>A0A642C478</accession>
<keyword evidence="5" id="KW-0732">Signal</keyword>
<evidence type="ECO:0000256" key="10">
    <source>
        <dbReference type="PROSITE-ProRule" id="PRU01360"/>
    </source>
</evidence>
<dbReference type="GO" id="GO:0015344">
    <property type="term" value="F:siderophore uptake transmembrane transporter activity"/>
    <property type="evidence" value="ECO:0007669"/>
    <property type="project" value="TreeGrafter"/>
</dbReference>
<comment type="similarity">
    <text evidence="10">Belongs to the TonB-dependent receptor family.</text>
</comment>
<evidence type="ECO:0000259" key="11">
    <source>
        <dbReference type="Pfam" id="PF00593"/>
    </source>
</evidence>
<comment type="subcellular location">
    <subcellularLocation>
        <location evidence="1 10">Cell outer membrane</location>
        <topology evidence="1 10">Multi-pass membrane protein</topology>
    </subcellularLocation>
</comment>
<dbReference type="SUPFAM" id="SSF56935">
    <property type="entry name" value="Porins"/>
    <property type="match status" value="1"/>
</dbReference>
<dbReference type="InterPro" id="IPR039426">
    <property type="entry name" value="TonB-dep_rcpt-like"/>
</dbReference>